<dbReference type="Proteomes" id="UP000242525">
    <property type="component" value="Unassembled WGS sequence"/>
</dbReference>
<name>A0A0J9XEK2_GEOCN</name>
<keyword evidence="3" id="KW-0479">Metal-binding</keyword>
<dbReference type="SUPFAM" id="SSF54001">
    <property type="entry name" value="Cysteine proteinases"/>
    <property type="match status" value="1"/>
</dbReference>
<dbReference type="Pfam" id="PF21403">
    <property type="entry name" value="OTU1_UBXL"/>
    <property type="match status" value="1"/>
</dbReference>
<proteinExistence type="predicted"/>
<dbReference type="InterPro" id="IPR057766">
    <property type="entry name" value="Znf-C2H2_OTU1-like_C"/>
</dbReference>
<gene>
    <name evidence="13" type="ORF">BN980_GECA12s01165g</name>
</gene>
<reference evidence="13" key="1">
    <citation type="submission" date="2014-03" db="EMBL/GenBank/DDBJ databases">
        <authorList>
            <person name="Casaregola S."/>
        </authorList>
    </citation>
    <scope>NUCLEOTIDE SEQUENCE [LARGE SCALE GENOMIC DNA]</scope>
    <source>
        <strain evidence="13">CLIB 918</strain>
    </source>
</reference>
<dbReference type="PANTHER" id="PTHR13312">
    <property type="entry name" value="HIV-INDUCED PROTEIN-7-LIKE PROTEASE"/>
    <property type="match status" value="1"/>
</dbReference>
<dbReference type="GO" id="GO:0005829">
    <property type="term" value="C:cytosol"/>
    <property type="evidence" value="ECO:0007669"/>
    <property type="project" value="TreeGrafter"/>
</dbReference>
<dbReference type="GO" id="GO:0036503">
    <property type="term" value="P:ERAD pathway"/>
    <property type="evidence" value="ECO:0007669"/>
    <property type="project" value="TreeGrafter"/>
</dbReference>
<evidence type="ECO:0000259" key="11">
    <source>
        <dbReference type="Pfam" id="PF21403"/>
    </source>
</evidence>
<dbReference type="OrthoDB" id="65596at2759"/>
<evidence type="ECO:0000256" key="6">
    <source>
        <dbReference type="ARBA" id="ARBA00022801"/>
    </source>
</evidence>
<dbReference type="InterPro" id="IPR038765">
    <property type="entry name" value="Papain-like_cys_pep_sf"/>
</dbReference>
<dbReference type="GO" id="GO:0004843">
    <property type="term" value="F:cysteine-type deubiquitinase activity"/>
    <property type="evidence" value="ECO:0007669"/>
    <property type="project" value="UniProtKB-UniRule"/>
</dbReference>
<evidence type="ECO:0000256" key="7">
    <source>
        <dbReference type="ARBA" id="ARBA00022807"/>
    </source>
</evidence>
<evidence type="ECO:0000256" key="3">
    <source>
        <dbReference type="ARBA" id="ARBA00022723"/>
    </source>
</evidence>
<dbReference type="CDD" id="cd22745">
    <property type="entry name" value="OTU_OTU1"/>
    <property type="match status" value="1"/>
</dbReference>
<dbReference type="AlphaFoldDB" id="A0A0J9XEK2"/>
<keyword evidence="4" id="KW-0863">Zinc-finger</keyword>
<dbReference type="Pfam" id="PF24560">
    <property type="entry name" value="zf-C2H2_OTU1_C"/>
    <property type="match status" value="1"/>
</dbReference>
<dbReference type="STRING" id="1173061.A0A0J9XEK2"/>
<dbReference type="Gene3D" id="3.10.20.90">
    <property type="entry name" value="Phosphatidylinositol 3-kinase Catalytic Subunit, Chain A, domain 1"/>
    <property type="match status" value="1"/>
</dbReference>
<evidence type="ECO:0000256" key="9">
    <source>
        <dbReference type="RuleBase" id="RU367104"/>
    </source>
</evidence>
<keyword evidence="7 9" id="KW-0788">Thiol protease</keyword>
<evidence type="ECO:0000256" key="5">
    <source>
        <dbReference type="ARBA" id="ARBA00022786"/>
    </source>
</evidence>
<keyword evidence="6 9" id="KW-0378">Hydrolase</keyword>
<dbReference type="PANTHER" id="PTHR13312:SF0">
    <property type="entry name" value="UBIQUITIN THIOESTERASE OTU1"/>
    <property type="match status" value="1"/>
</dbReference>
<comment type="caution">
    <text evidence="13">The sequence shown here is derived from an EMBL/GenBank/DDBJ whole genome shotgun (WGS) entry which is preliminary data.</text>
</comment>
<evidence type="ECO:0000256" key="8">
    <source>
        <dbReference type="ARBA" id="ARBA00022833"/>
    </source>
</evidence>
<comment type="function">
    <text evidence="9">Hydrolase that can remove conjugated ubiquitin from proteins and may therefore play an important regulatory role at the level of protein turnover by preventing degradation.</text>
</comment>
<dbReference type="Gene3D" id="3.90.70.80">
    <property type="match status" value="1"/>
</dbReference>
<accession>A0A0J9XEK2</accession>
<evidence type="ECO:0000313" key="14">
    <source>
        <dbReference type="Proteomes" id="UP000242525"/>
    </source>
</evidence>
<evidence type="ECO:0000313" key="13">
    <source>
        <dbReference type="EMBL" id="CDO55707.1"/>
    </source>
</evidence>
<feature type="compositionally biased region" description="Polar residues" evidence="10">
    <location>
        <begin position="121"/>
        <end position="135"/>
    </location>
</feature>
<evidence type="ECO:0000256" key="10">
    <source>
        <dbReference type="SAM" id="MobiDB-lite"/>
    </source>
</evidence>
<dbReference type="InterPro" id="IPR048857">
    <property type="entry name" value="OTU1_Ubl"/>
</dbReference>
<evidence type="ECO:0000259" key="12">
    <source>
        <dbReference type="Pfam" id="PF24560"/>
    </source>
</evidence>
<protein>
    <recommendedName>
        <fullName evidence="9">Ubiquitin thioesterase OTU</fullName>
        <ecNumber evidence="9">3.4.19.12</ecNumber>
    </recommendedName>
</protein>
<keyword evidence="14" id="KW-1185">Reference proteome</keyword>
<dbReference type="GO" id="GO:0016579">
    <property type="term" value="P:protein deubiquitination"/>
    <property type="evidence" value="ECO:0007669"/>
    <property type="project" value="TreeGrafter"/>
</dbReference>
<dbReference type="GO" id="GO:0005634">
    <property type="term" value="C:nucleus"/>
    <property type="evidence" value="ECO:0007669"/>
    <property type="project" value="TreeGrafter"/>
</dbReference>
<evidence type="ECO:0000256" key="2">
    <source>
        <dbReference type="ARBA" id="ARBA00022670"/>
    </source>
</evidence>
<dbReference type="EC" id="3.4.19.12" evidence="9"/>
<dbReference type="GO" id="GO:0030968">
    <property type="term" value="P:endoplasmic reticulum unfolded protein response"/>
    <property type="evidence" value="ECO:0007669"/>
    <property type="project" value="TreeGrafter"/>
</dbReference>
<feature type="region of interest" description="Disordered" evidence="10">
    <location>
        <begin position="121"/>
        <end position="157"/>
    </location>
</feature>
<organism evidence="13 14">
    <name type="scientific">Geotrichum candidum</name>
    <name type="common">Oospora lactis</name>
    <name type="synonym">Dipodascus geotrichum</name>
    <dbReference type="NCBI Taxonomy" id="1173061"/>
    <lineage>
        <taxon>Eukaryota</taxon>
        <taxon>Fungi</taxon>
        <taxon>Dikarya</taxon>
        <taxon>Ascomycota</taxon>
        <taxon>Saccharomycotina</taxon>
        <taxon>Dipodascomycetes</taxon>
        <taxon>Dipodascales</taxon>
        <taxon>Dipodascaceae</taxon>
        <taxon>Geotrichum</taxon>
    </lineage>
</organism>
<keyword evidence="5 9" id="KW-0833">Ubl conjugation pathway</keyword>
<evidence type="ECO:0000256" key="4">
    <source>
        <dbReference type="ARBA" id="ARBA00022771"/>
    </source>
</evidence>
<keyword evidence="2" id="KW-0645">Protease</keyword>
<feature type="domain" description="OTU1-like C-terminal C2H2-type zinc finger" evidence="12">
    <location>
        <begin position="343"/>
        <end position="377"/>
    </location>
</feature>
<comment type="subcellular location">
    <subcellularLocation>
        <location evidence="9">Cytoplasm</location>
    </subcellularLocation>
</comment>
<evidence type="ECO:0000256" key="1">
    <source>
        <dbReference type="ARBA" id="ARBA00000707"/>
    </source>
</evidence>
<feature type="compositionally biased region" description="Polar residues" evidence="10">
    <location>
        <begin position="144"/>
        <end position="157"/>
    </location>
</feature>
<dbReference type="EMBL" id="CCBN010000012">
    <property type="protein sequence ID" value="CDO55707.1"/>
    <property type="molecule type" value="Genomic_DNA"/>
</dbReference>
<sequence length="377" mass="41487">MRLKLRFPDTTEIVTITGSDETDSSITLQDLIDKFPQKLGSASIKTGFPPKLVNTSDPTATLFTLGIKNGEQLVIELKSFEKPQNPAVKPVTEANKLEEKLNQGSLASGGRKSSPVLTKKLASQNDTALSGSRVSKPSAPIKTKFTSQVQKTQAPESSIPNVSDDLIQVKCGSYGYLRLRVMEDDNSCLFRAVGYTVLKDLDSMFALRDAVRNAILNNPDVYSDAILGKKREIYMSWICQENSWGGAIELEILAKHFGLTICSLDISTLRQDMFNPGQDRFVIIAYSGIHYDAVALSKTEFDSGRPEDDQTIFEGDMKGMEVLEALGELGKKLKNKHYYTDTAKFSIRCNACGTPLTGEKEATKHAMATGHTDFGEY</sequence>
<feature type="domain" description="OTU1 Ubl" evidence="11">
    <location>
        <begin position="1"/>
        <end position="52"/>
    </location>
</feature>
<keyword evidence="8" id="KW-0862">Zinc</keyword>
<keyword evidence="9" id="KW-0963">Cytoplasm</keyword>
<comment type="catalytic activity">
    <reaction evidence="1 9">
        <text>Thiol-dependent hydrolysis of ester, thioester, amide, peptide and isopeptide bonds formed by the C-terminal Gly of ubiquitin (a 76-residue protein attached to proteins as an intracellular targeting signal).</text>
        <dbReference type="EC" id="3.4.19.12"/>
    </reaction>
</comment>